<reference evidence="2" key="2">
    <citation type="journal article" date="2024" name="Plant">
        <title>Genomic evolution and insights into agronomic trait innovations of Sesamum species.</title>
        <authorList>
            <person name="Miao H."/>
            <person name="Wang L."/>
            <person name="Qu L."/>
            <person name="Liu H."/>
            <person name="Sun Y."/>
            <person name="Le M."/>
            <person name="Wang Q."/>
            <person name="Wei S."/>
            <person name="Zheng Y."/>
            <person name="Lin W."/>
            <person name="Duan Y."/>
            <person name="Cao H."/>
            <person name="Xiong S."/>
            <person name="Wang X."/>
            <person name="Wei L."/>
            <person name="Li C."/>
            <person name="Ma Q."/>
            <person name="Ju M."/>
            <person name="Zhao R."/>
            <person name="Li G."/>
            <person name="Mu C."/>
            <person name="Tian Q."/>
            <person name="Mei H."/>
            <person name="Zhang T."/>
            <person name="Gao T."/>
            <person name="Zhang H."/>
        </authorList>
    </citation>
    <scope>NUCLEOTIDE SEQUENCE</scope>
    <source>
        <strain evidence="2">G02</strain>
    </source>
</reference>
<evidence type="ECO:0000313" key="2">
    <source>
        <dbReference type="EMBL" id="KAL0330225.1"/>
    </source>
</evidence>
<proteinExistence type="predicted"/>
<dbReference type="EMBL" id="JACGWJ010000022">
    <property type="protein sequence ID" value="KAL0330225.1"/>
    <property type="molecule type" value="Genomic_DNA"/>
</dbReference>
<evidence type="ECO:0000259" key="1">
    <source>
        <dbReference type="Pfam" id="PF20415"/>
    </source>
</evidence>
<name>A0AAW2MFM8_SESRA</name>
<comment type="caution">
    <text evidence="2">The sequence shown here is derived from an EMBL/GenBank/DDBJ whole genome shotgun (WGS) entry which is preliminary data.</text>
</comment>
<accession>A0AAW2MFM8</accession>
<gene>
    <name evidence="2" type="ORF">Sradi_5009200</name>
</gene>
<protein>
    <recommendedName>
        <fullName evidence="1">DUF6699 domain-containing protein</fullName>
    </recommendedName>
</protein>
<dbReference type="InterPro" id="IPR046522">
    <property type="entry name" value="DUF6699"/>
</dbReference>
<dbReference type="PANTHER" id="PTHR47576">
    <property type="entry name" value="BRCT DOMAIN DNA REPAIR PROTEIN-RELATED"/>
    <property type="match status" value="1"/>
</dbReference>
<sequence length="507" mass="56324">MIEKMGSGVGGGGRVEVITGKGCSRLFLDFSSSFRGISSFSLEPFSPASSVSAVSDSPVKVIKSTGPFSGLVICVTGLSKVESFPIIRLMSRKESLLERCYLPDVVVYGDAVWAVITGFISARLNEMLYTVNNNGDNGIPNEDLKRVDQNSGAENSCLPVGLLMHNKQAAMIEAPCLQFSEREAKRQTVFSSLSGHSFYVDVDVPIELRSKVAEALSAEGASLLDQWFAGCHATHVVCEGPSVRKYLGHSSNLVTEPTQRNILSCISDASIIFFAPSIFIEVALFFPQPLWVLKSAKEKFLQRLVHLSPDLARYTGAMLETFQHGISKEEPSAVTSSGNVPSSVIKVSHEERQMRVNLAKDAVRKRRNRRMQKGWPNSLFSDFCEKSELIFKGHFLTIMFPVDRFSEMGPCSRTFFSSKGFTCLQVLDYIHAFYQENMSAEEIEIAIHTDSRHADRLRSAYSSKETAERGHVEFKRIDFLGSRKSFEMLKRVPGDNSSNVYELLIRA</sequence>
<dbReference type="AlphaFoldDB" id="A0AAW2MFM8"/>
<dbReference type="Pfam" id="PF20415">
    <property type="entry name" value="DUF6699"/>
    <property type="match status" value="1"/>
</dbReference>
<dbReference type="PANTHER" id="PTHR47576:SF2">
    <property type="entry name" value="BRCT DOMAIN DNA REPAIR PROTEIN-RELATED"/>
    <property type="match status" value="1"/>
</dbReference>
<reference evidence="2" key="1">
    <citation type="submission" date="2020-06" db="EMBL/GenBank/DDBJ databases">
        <authorList>
            <person name="Li T."/>
            <person name="Hu X."/>
            <person name="Zhang T."/>
            <person name="Song X."/>
            <person name="Zhang H."/>
            <person name="Dai N."/>
            <person name="Sheng W."/>
            <person name="Hou X."/>
            <person name="Wei L."/>
        </authorList>
    </citation>
    <scope>NUCLEOTIDE SEQUENCE</scope>
    <source>
        <strain evidence="2">G02</strain>
        <tissue evidence="2">Leaf</tissue>
    </source>
</reference>
<feature type="domain" description="DUF6699" evidence="1">
    <location>
        <begin position="417"/>
        <end position="491"/>
    </location>
</feature>
<organism evidence="2">
    <name type="scientific">Sesamum radiatum</name>
    <name type="common">Black benniseed</name>
    <dbReference type="NCBI Taxonomy" id="300843"/>
    <lineage>
        <taxon>Eukaryota</taxon>
        <taxon>Viridiplantae</taxon>
        <taxon>Streptophyta</taxon>
        <taxon>Embryophyta</taxon>
        <taxon>Tracheophyta</taxon>
        <taxon>Spermatophyta</taxon>
        <taxon>Magnoliopsida</taxon>
        <taxon>eudicotyledons</taxon>
        <taxon>Gunneridae</taxon>
        <taxon>Pentapetalae</taxon>
        <taxon>asterids</taxon>
        <taxon>lamiids</taxon>
        <taxon>Lamiales</taxon>
        <taxon>Pedaliaceae</taxon>
        <taxon>Sesamum</taxon>
    </lineage>
</organism>